<dbReference type="GO" id="GO:0004435">
    <property type="term" value="F:phosphatidylinositol-4,5-bisphosphate phospholipase C activity"/>
    <property type="evidence" value="ECO:0007669"/>
    <property type="project" value="InterPro"/>
</dbReference>
<protein>
    <submittedName>
        <fullName evidence="4">D-alanyl-D-alanine carboxypeptidase</fullName>
    </submittedName>
</protein>
<keyword evidence="5" id="KW-1185">Reference proteome</keyword>
<dbReference type="GO" id="GO:0006629">
    <property type="term" value="P:lipid metabolic process"/>
    <property type="evidence" value="ECO:0007669"/>
    <property type="project" value="InterPro"/>
</dbReference>
<dbReference type="SUPFAM" id="SSF56601">
    <property type="entry name" value="beta-lactamase/transpeptidase-like"/>
    <property type="match status" value="1"/>
</dbReference>
<gene>
    <name evidence="4" type="ORF">SAMN05444921_121143</name>
</gene>
<dbReference type="STRING" id="1196353.SAMN05444921_121143"/>
<dbReference type="AlphaFoldDB" id="A0A1G9ZFI7"/>
<evidence type="ECO:0000313" key="4">
    <source>
        <dbReference type="EMBL" id="SDN20109.1"/>
    </source>
</evidence>
<keyword evidence="4" id="KW-0121">Carboxypeptidase</keyword>
<dbReference type="EMBL" id="FNHI01000021">
    <property type="protein sequence ID" value="SDN20109.1"/>
    <property type="molecule type" value="Genomic_DNA"/>
</dbReference>
<feature type="signal peptide" evidence="2">
    <location>
        <begin position="1"/>
        <end position="26"/>
    </location>
</feature>
<dbReference type="RefSeq" id="WP_093659473.1">
    <property type="nucleotide sequence ID" value="NZ_FNHI01000021.1"/>
</dbReference>
<feature type="domain" description="PI-PLC Y-box" evidence="3">
    <location>
        <begin position="242"/>
        <end position="281"/>
    </location>
</feature>
<dbReference type="GO" id="GO:0004180">
    <property type="term" value="F:carboxypeptidase activity"/>
    <property type="evidence" value="ECO:0007669"/>
    <property type="project" value="UniProtKB-KW"/>
</dbReference>
<feature type="chain" id="PRO_5011759058" evidence="2">
    <location>
        <begin position="27"/>
        <end position="407"/>
    </location>
</feature>
<organism evidence="4 5">
    <name type="scientific">Streptomyces wuyuanensis</name>
    <dbReference type="NCBI Taxonomy" id="1196353"/>
    <lineage>
        <taxon>Bacteria</taxon>
        <taxon>Bacillati</taxon>
        <taxon>Actinomycetota</taxon>
        <taxon>Actinomycetes</taxon>
        <taxon>Kitasatosporales</taxon>
        <taxon>Streptomycetaceae</taxon>
        <taxon>Streptomyces</taxon>
    </lineage>
</organism>
<dbReference type="GeneID" id="40832719"/>
<keyword evidence="4" id="KW-0645">Protease</keyword>
<proteinExistence type="predicted"/>
<dbReference type="InterPro" id="IPR001466">
    <property type="entry name" value="Beta-lactam-related"/>
</dbReference>
<dbReference type="Proteomes" id="UP000199063">
    <property type="component" value="Unassembled WGS sequence"/>
</dbReference>
<feature type="region of interest" description="Disordered" evidence="1">
    <location>
        <begin position="386"/>
        <end position="407"/>
    </location>
</feature>
<dbReference type="PANTHER" id="PTHR46825">
    <property type="entry name" value="D-ALANYL-D-ALANINE-CARBOXYPEPTIDASE/ENDOPEPTIDASE AMPH"/>
    <property type="match status" value="1"/>
</dbReference>
<dbReference type="InterPro" id="IPR001711">
    <property type="entry name" value="PLipase_C_Pinositol-sp_Y"/>
</dbReference>
<keyword evidence="2" id="KW-0732">Signal</keyword>
<evidence type="ECO:0000256" key="1">
    <source>
        <dbReference type="SAM" id="MobiDB-lite"/>
    </source>
</evidence>
<dbReference type="GO" id="GO:0035556">
    <property type="term" value="P:intracellular signal transduction"/>
    <property type="evidence" value="ECO:0007669"/>
    <property type="project" value="InterPro"/>
</dbReference>
<evidence type="ECO:0000313" key="5">
    <source>
        <dbReference type="Proteomes" id="UP000199063"/>
    </source>
</evidence>
<feature type="compositionally biased region" description="Pro residues" evidence="1">
    <location>
        <begin position="396"/>
        <end position="407"/>
    </location>
</feature>
<dbReference type="PROSITE" id="PS50008">
    <property type="entry name" value="PIPLC_Y_DOMAIN"/>
    <property type="match status" value="1"/>
</dbReference>
<sequence length="407" mass="44186">MIRLRVVPAILAALLLVATGLSGAQARTVRQEFDPALVEALDKAVTDTMAKERIPGVIVGVWIPGRGTYEKSFGVADKSSGTPMKTDLHMRIGSVTKTFTVTGLLQLVDQGRVGLDDPVGKYVDGVPGGNRITLRQLADMRSGLFNYTEDDKWEKSLEADPQQTFTPQQLLTYAFAHPPNFPPGSEWEYSNTNTVLLGLVIEKVTGQQLEDYLRQRVYAPLELGRTSFPTDDAMPEPFAHGYTAYTKSGAATATPSGGTVDATHWNPSWAWAAGAMISDLDDLHTWLPALADGRLLNPATQKERLRFGPTSIPQVQYGLGIMRVGGWIGHNGELPGYETLALQLPSQRATLVILVNSDTDYRGQSLSTMLGRAVTEIVTPRNVFDLPAAPQSEKSSPPPSRMPSPTS</sequence>
<dbReference type="InterPro" id="IPR012338">
    <property type="entry name" value="Beta-lactam/transpept-like"/>
</dbReference>
<keyword evidence="4" id="KW-0378">Hydrolase</keyword>
<dbReference type="OrthoDB" id="5177574at2"/>
<dbReference type="Gene3D" id="3.40.710.10">
    <property type="entry name" value="DD-peptidase/beta-lactamase superfamily"/>
    <property type="match status" value="1"/>
</dbReference>
<accession>A0A1G9ZFI7</accession>
<reference evidence="5" key="1">
    <citation type="submission" date="2016-10" db="EMBL/GenBank/DDBJ databases">
        <authorList>
            <person name="Varghese N."/>
            <person name="Submissions S."/>
        </authorList>
    </citation>
    <scope>NUCLEOTIDE SEQUENCE [LARGE SCALE GENOMIC DNA]</scope>
    <source>
        <strain evidence="5">CGMCC 4.7042</strain>
    </source>
</reference>
<dbReference type="PANTHER" id="PTHR46825:SF7">
    <property type="entry name" value="D-ALANYL-D-ALANINE CARBOXYPEPTIDASE"/>
    <property type="match status" value="1"/>
</dbReference>
<dbReference type="InterPro" id="IPR050491">
    <property type="entry name" value="AmpC-like"/>
</dbReference>
<evidence type="ECO:0000259" key="3">
    <source>
        <dbReference type="PROSITE" id="PS50008"/>
    </source>
</evidence>
<dbReference type="Pfam" id="PF00144">
    <property type="entry name" value="Beta-lactamase"/>
    <property type="match status" value="1"/>
</dbReference>
<evidence type="ECO:0000256" key="2">
    <source>
        <dbReference type="SAM" id="SignalP"/>
    </source>
</evidence>
<name>A0A1G9ZFI7_9ACTN</name>